<accession>D1B389</accession>
<reference evidence="1 2" key="2">
    <citation type="journal article" date="2010" name="Stand. Genomic Sci.">
        <title>Complete genome sequence of Sulfurospirillum deleyianum type strain (5175).</title>
        <authorList>
            <person name="Sikorski J."/>
            <person name="Lapidus A."/>
            <person name="Copeland A."/>
            <person name="Glavina Del Rio T."/>
            <person name="Nolan M."/>
            <person name="Lucas S."/>
            <person name="Chen F."/>
            <person name="Tice H."/>
            <person name="Cheng J.F."/>
            <person name="Saunders E."/>
            <person name="Bruce D."/>
            <person name="Goodwin L."/>
            <person name="Pitluck S."/>
            <person name="Ovchinnikova G."/>
            <person name="Pati A."/>
            <person name="Ivanova N."/>
            <person name="Mavromatis K."/>
            <person name="Chen A."/>
            <person name="Palaniappan K."/>
            <person name="Chain P."/>
            <person name="Land M."/>
            <person name="Hauser L."/>
            <person name="Chang Y.J."/>
            <person name="Jeffries C.D."/>
            <person name="Brettin T."/>
            <person name="Detter J.C."/>
            <person name="Han C."/>
            <person name="Rohde M."/>
            <person name="Lang E."/>
            <person name="Spring S."/>
            <person name="Goker M."/>
            <person name="Bristow J."/>
            <person name="Eisen J.A."/>
            <person name="Markowitz V."/>
            <person name="Hugenholtz P."/>
            <person name="Kyrpides N.C."/>
            <person name="Klenk H.P."/>
        </authorList>
    </citation>
    <scope>NUCLEOTIDE SEQUENCE [LARGE SCALE GENOMIC DNA]</scope>
    <source>
        <strain evidence="2">ATCC 51133 / DSM 6946 / 5175</strain>
    </source>
</reference>
<name>D1B389_SULD5</name>
<evidence type="ECO:0000313" key="2">
    <source>
        <dbReference type="Proteomes" id="UP000002222"/>
    </source>
</evidence>
<dbReference type="Proteomes" id="UP000002222">
    <property type="component" value="Chromosome"/>
</dbReference>
<dbReference type="HOGENOM" id="CLU_211387_0_0_7"/>
<gene>
    <name evidence="1" type="ordered locus">Sdel_1543</name>
</gene>
<dbReference type="EMBL" id="CP001816">
    <property type="protein sequence ID" value="ACZ12559.1"/>
    <property type="molecule type" value="Genomic_DNA"/>
</dbReference>
<keyword evidence="2" id="KW-1185">Reference proteome</keyword>
<sequence>MLFLIPIFVIIAIILAIDFFYFSDTTLSEEAPNKELSQKIEEQNATQNYLNRYIKK</sequence>
<proteinExistence type="predicted"/>
<organism evidence="1 2">
    <name type="scientific">Sulfurospirillum deleyianum (strain ATCC 51133 / DSM 6946 / 5175)</name>
    <dbReference type="NCBI Taxonomy" id="525898"/>
    <lineage>
        <taxon>Bacteria</taxon>
        <taxon>Pseudomonadati</taxon>
        <taxon>Campylobacterota</taxon>
        <taxon>Epsilonproteobacteria</taxon>
        <taxon>Campylobacterales</taxon>
        <taxon>Sulfurospirillaceae</taxon>
        <taxon>Sulfurospirillum</taxon>
    </lineage>
</organism>
<dbReference type="STRING" id="525898.Sdel_1543"/>
<evidence type="ECO:0000313" key="1">
    <source>
        <dbReference type="EMBL" id="ACZ12559.1"/>
    </source>
</evidence>
<dbReference type="AlphaFoldDB" id="D1B389"/>
<protein>
    <submittedName>
        <fullName evidence="1">Uncharacterized protein</fullName>
    </submittedName>
</protein>
<reference evidence="2" key="1">
    <citation type="submission" date="2009-11" db="EMBL/GenBank/DDBJ databases">
        <title>The complete genome of Sulfurospirillum deleyianum DSM 6946.</title>
        <authorList>
            <consortium name="US DOE Joint Genome Institute (JGI-PGF)"/>
            <person name="Lucas S."/>
            <person name="Copeland A."/>
            <person name="Lapidus A."/>
            <person name="Glavina del Rio T."/>
            <person name="Dalin E."/>
            <person name="Tice H."/>
            <person name="Bruce D."/>
            <person name="Goodwin L."/>
            <person name="Pitluck S."/>
            <person name="Kyrpides N."/>
            <person name="Mavromatis K."/>
            <person name="Ivanova N."/>
            <person name="Ovchinnikova G."/>
            <person name="Munk A.C."/>
            <person name="Lu M."/>
            <person name="Brettin T."/>
            <person name="Detter J.C."/>
            <person name="Han C."/>
            <person name="Tapia R."/>
            <person name="Larimer F."/>
            <person name="Land M."/>
            <person name="Hauser L."/>
            <person name="Markowitz V."/>
            <person name="Cheng J.F."/>
            <person name="Hugenholtz P."/>
            <person name="Woyke T."/>
            <person name="Wu D."/>
            <person name="Aumann P."/>
            <person name="Schneider S."/>
            <person name="Lang E."/>
            <person name="Spring S."/>
            <person name="Klenk H.P."/>
            <person name="Eisen J.A."/>
        </authorList>
    </citation>
    <scope>NUCLEOTIDE SEQUENCE [LARGE SCALE GENOMIC DNA]</scope>
    <source>
        <strain evidence="2">ATCC 51133 / DSM 6946 / 5175</strain>
    </source>
</reference>
<dbReference type="RefSeq" id="WP_012857309.1">
    <property type="nucleotide sequence ID" value="NC_013512.1"/>
</dbReference>
<dbReference type="KEGG" id="sdl:Sdel_1543"/>